<dbReference type="Proteomes" id="UP000011532">
    <property type="component" value="Unassembled WGS sequence"/>
</dbReference>
<keyword evidence="3" id="KW-0808">Transferase</keyword>
<dbReference type="PANTHER" id="PTHR43441:SF3">
    <property type="entry name" value="ACETYLTRANSFERASE"/>
    <property type="match status" value="1"/>
</dbReference>
<evidence type="ECO:0000259" key="2">
    <source>
        <dbReference type="Pfam" id="PF13302"/>
    </source>
</evidence>
<dbReference type="Pfam" id="PF13302">
    <property type="entry name" value="Acetyltransf_3"/>
    <property type="match status" value="1"/>
</dbReference>
<evidence type="ECO:0000256" key="1">
    <source>
        <dbReference type="SAM" id="MobiDB-lite"/>
    </source>
</evidence>
<dbReference type="SUPFAM" id="SSF55729">
    <property type="entry name" value="Acyl-CoA N-acyltransferases (Nat)"/>
    <property type="match status" value="1"/>
</dbReference>
<gene>
    <name evidence="3" type="ORF">C498_07405</name>
</gene>
<reference evidence="4" key="1">
    <citation type="submission" date="2012-11" db="EMBL/GenBank/DDBJ databases">
        <authorList>
            <person name="Becker E.A."/>
            <person name="Seitzer P."/>
            <person name="Tritt A."/>
            <person name="Larsen D."/>
            <person name="Yao A."/>
            <person name="Wu D."/>
            <person name="Darling A."/>
            <person name="Eisen J.A."/>
            <person name="Facciotti M.T."/>
        </authorList>
    </citation>
    <scope>NUCLEOTIDE SEQUENCE [LARGE SCALE GENOMIC DNA]</scope>
    <source>
        <strain evidence="4">ATCC 29605 / DSM 3757 / JCM 8879 / NBRC 14742 / NCIMB 2012 / VKM B-1768 / DS2</strain>
    </source>
</reference>
<dbReference type="GO" id="GO:1990189">
    <property type="term" value="F:protein N-terminal-serine acetyltransferase activity"/>
    <property type="evidence" value="ECO:0007669"/>
    <property type="project" value="TreeGrafter"/>
</dbReference>
<dbReference type="GeneID" id="8925402"/>
<dbReference type="RefSeq" id="WP_004042314.1">
    <property type="nucleotide sequence ID" value="NC_013967.1"/>
</dbReference>
<comment type="caution">
    <text evidence="3">The sequence shown here is derived from an EMBL/GenBank/DDBJ whole genome shotgun (WGS) entry which is preliminary data.</text>
</comment>
<dbReference type="InterPro" id="IPR051908">
    <property type="entry name" value="Ribosomal_N-acetyltransferase"/>
</dbReference>
<dbReference type="AlphaFoldDB" id="A0A384KAX0"/>
<evidence type="ECO:0000313" key="4">
    <source>
        <dbReference type="Proteomes" id="UP000011532"/>
    </source>
</evidence>
<feature type="region of interest" description="Disordered" evidence="1">
    <location>
        <begin position="169"/>
        <end position="190"/>
    </location>
</feature>
<dbReference type="GO" id="GO:0008999">
    <property type="term" value="F:protein-N-terminal-alanine acetyltransferase activity"/>
    <property type="evidence" value="ECO:0007669"/>
    <property type="project" value="TreeGrafter"/>
</dbReference>
<dbReference type="InterPro" id="IPR016181">
    <property type="entry name" value="Acyl_CoA_acyltransferase"/>
</dbReference>
<dbReference type="OrthoDB" id="120213at2157"/>
<dbReference type="Gene3D" id="3.40.630.30">
    <property type="match status" value="1"/>
</dbReference>
<name>A0A384KAX0_HALVD</name>
<reference evidence="3 4" key="2">
    <citation type="journal article" date="2014" name="PLoS Genet.">
        <title>Phylogenetically driven sequencing of extremely halophilic archaea reveals strategies for static and dynamic osmo-response.</title>
        <authorList>
            <person name="Becker E.A."/>
            <person name="Seitzer P.M."/>
            <person name="Tritt A."/>
            <person name="Larsen D."/>
            <person name="Krusor M."/>
            <person name="Yao A.I."/>
            <person name="Wu D."/>
            <person name="Madern D."/>
            <person name="Eisen J.A."/>
            <person name="Darling A.E."/>
            <person name="Facciotti M.T."/>
        </authorList>
    </citation>
    <scope>NUCLEOTIDE SEQUENCE [LARGE SCALE GENOMIC DNA]</scope>
    <source>
        <strain evidence="4">ATCC 29605 / DSM 3757 / JCM 8879 / NBRC 14742 / NCIMB 2012 / VKM B-1768 / DS2</strain>
    </source>
</reference>
<dbReference type="EMBL" id="AOHU01000044">
    <property type="protein sequence ID" value="ELY32867.1"/>
    <property type="molecule type" value="Genomic_DNA"/>
</dbReference>
<accession>A0A384KAX0</accession>
<dbReference type="PANTHER" id="PTHR43441">
    <property type="entry name" value="RIBOSOMAL-PROTEIN-SERINE ACETYLTRANSFERASE"/>
    <property type="match status" value="1"/>
</dbReference>
<dbReference type="InterPro" id="IPR000182">
    <property type="entry name" value="GNAT_dom"/>
</dbReference>
<dbReference type="GO" id="GO:0005737">
    <property type="term" value="C:cytoplasm"/>
    <property type="evidence" value="ECO:0007669"/>
    <property type="project" value="TreeGrafter"/>
</dbReference>
<feature type="domain" description="N-acetyltransferase" evidence="2">
    <location>
        <begin position="10"/>
        <end position="157"/>
    </location>
</feature>
<evidence type="ECO:0000313" key="3">
    <source>
        <dbReference type="EMBL" id="ELY32867.1"/>
    </source>
</evidence>
<protein>
    <submittedName>
        <fullName evidence="3">Ribosomal-protein-alanine acetyltransferase</fullName>
    </submittedName>
</protein>
<organism evidence="3 4">
    <name type="scientific">Haloferax volcanii (strain ATCC 29605 / DSM 3757 / JCM 8879 / NBRC 14742 / NCIMB 2012 / VKM B-1768 / DS2)</name>
    <name type="common">Halobacterium volcanii</name>
    <dbReference type="NCBI Taxonomy" id="309800"/>
    <lineage>
        <taxon>Archaea</taxon>
        <taxon>Methanobacteriati</taxon>
        <taxon>Methanobacteriota</taxon>
        <taxon>Stenosarchaea group</taxon>
        <taxon>Halobacteria</taxon>
        <taxon>Halobacteriales</taxon>
        <taxon>Haloferacaceae</taxon>
        <taxon>Haloferax</taxon>
    </lineage>
</organism>
<sequence length="216" mass="24409">MFPDEIVTPRLRLRALSRAVVDPLDAYDHFAASRSDTIEEETKFVTWGPHETPKETLEFLERAEEGHESAENAVYAVFPRDGEDGAGEFAGTAGFNPEWDKRRAVFGMWLRKEFWGRGYSGERAAAFFAAVFDVLDLDVALAYAMPENEASCRAIEKYTDRFGGGEDGLFPNETVDADGTPRDVRGWSVTREQWETATDGDYDAEFRWSLDPDDVR</sequence>
<proteinExistence type="predicted"/>